<accession>A0A0G4GL96</accession>
<protein>
    <submittedName>
        <fullName evidence="2">Uncharacterized protein</fullName>
    </submittedName>
</protein>
<dbReference type="AlphaFoldDB" id="A0A0G4GL96"/>
<feature type="region of interest" description="Disordered" evidence="1">
    <location>
        <begin position="425"/>
        <end position="743"/>
    </location>
</feature>
<keyword evidence="3" id="KW-1185">Reference proteome</keyword>
<feature type="compositionally biased region" description="Basic and acidic residues" evidence="1">
    <location>
        <begin position="669"/>
        <end position="686"/>
    </location>
</feature>
<proteinExistence type="predicted"/>
<feature type="compositionally biased region" description="Basic and acidic residues" evidence="1">
    <location>
        <begin position="425"/>
        <end position="436"/>
    </location>
</feature>
<feature type="compositionally biased region" description="Basic and acidic residues" evidence="1">
    <location>
        <begin position="493"/>
        <end position="512"/>
    </location>
</feature>
<feature type="compositionally biased region" description="Basic and acidic residues" evidence="1">
    <location>
        <begin position="619"/>
        <end position="629"/>
    </location>
</feature>
<dbReference type="InParanoid" id="A0A0G4GL96"/>
<name>A0A0G4GL96_VITBC</name>
<dbReference type="Proteomes" id="UP000041254">
    <property type="component" value="Unassembled WGS sequence"/>
</dbReference>
<reference evidence="2 3" key="1">
    <citation type="submission" date="2014-11" db="EMBL/GenBank/DDBJ databases">
        <authorList>
            <person name="Zhu J."/>
            <person name="Qi W."/>
            <person name="Song R."/>
        </authorList>
    </citation>
    <scope>NUCLEOTIDE SEQUENCE [LARGE SCALE GENOMIC DNA]</scope>
</reference>
<evidence type="ECO:0000313" key="3">
    <source>
        <dbReference type="Proteomes" id="UP000041254"/>
    </source>
</evidence>
<feature type="compositionally biased region" description="Basic and acidic residues" evidence="1">
    <location>
        <begin position="699"/>
        <end position="709"/>
    </location>
</feature>
<feature type="compositionally biased region" description="Basic and acidic residues" evidence="1">
    <location>
        <begin position="443"/>
        <end position="457"/>
    </location>
</feature>
<feature type="compositionally biased region" description="Polar residues" evidence="1">
    <location>
        <begin position="592"/>
        <end position="613"/>
    </location>
</feature>
<dbReference type="VEuPathDB" id="CryptoDB:Vbra_18205"/>
<dbReference type="EMBL" id="CDMY01000708">
    <property type="protein sequence ID" value="CEM30840.1"/>
    <property type="molecule type" value="Genomic_DNA"/>
</dbReference>
<organism evidence="2 3">
    <name type="scientific">Vitrella brassicaformis (strain CCMP3155)</name>
    <dbReference type="NCBI Taxonomy" id="1169540"/>
    <lineage>
        <taxon>Eukaryota</taxon>
        <taxon>Sar</taxon>
        <taxon>Alveolata</taxon>
        <taxon>Colpodellida</taxon>
        <taxon>Vitrellaceae</taxon>
        <taxon>Vitrella</taxon>
    </lineage>
</organism>
<evidence type="ECO:0000256" key="1">
    <source>
        <dbReference type="SAM" id="MobiDB-lite"/>
    </source>
</evidence>
<feature type="compositionally biased region" description="Basic residues" evidence="1">
    <location>
        <begin position="721"/>
        <end position="736"/>
    </location>
</feature>
<gene>
    <name evidence="2" type="ORF">Vbra_18205</name>
</gene>
<sequence>MQAIQANTHKGQTILHRAFITGIKDKIIYWGVCMPSEETSTNTYCKEPPAKMKVTKEGTAISEMVGEKGPVQGADPMEATYCIGKEKDFPPDKEGKLEKSLKEAAEDEGFIIREELQVQKLARREKEQLCAFYDPEAKDDKGKDLVLKSPRLACQAGLTCVGGPTPWAAEGIEAIKRNNNREVGLLLFGFTTPDHAKHVFWGVCRPKEEATNKECAGKPEDVFVTTYKYHETLKDNNLAPSEGFVIGSKTTTISAYGKRGREELCAFYGEGKPGLLQKTDAYTCKENTKCVGYKLYSFFLKQKGPYTWAELAEESIKMGNKDAIITLAFGDQATDEDHMYFGVCMPEPADKYCGKPMKAPVKPRGKKEGTVDVCEGIEASVDPKDVSADEEELKTALENAIKAVGFRLKTIRKVGTTNFPIVEPSEKKEKKEKEPIDTGVNVNDRRAQFNKEGETPKMPHQHQKREGIKPVIKPASNLGPEAKYKHGGSSRYQGERRGQAKPIKGYESRTGKYEGGSSRYQGQRPGQAPPIKGYESRTGKYVSGGSKYEGQRPGQAKPTEGYESSTGKYKGVKSEYQGQRPGLSRTREARSSQRPTAWGTASTPTRAAQSSTKGLAEGKPPRERLDCRLQQKTRPVGPMRAVKGPPQRPRKSRIPPSSPIRGTTSAETPLRERRSSLRMRNFERRSSGMLHPMGTIAEATDRLNDEGPHESFITMADDKSVHRHLPPSHSTRRHTHYTGNHSD</sequence>
<evidence type="ECO:0000313" key="2">
    <source>
        <dbReference type="EMBL" id="CEM30840.1"/>
    </source>
</evidence>